<dbReference type="Gramene" id="PGSC0003DMT400094357">
    <property type="protein sequence ID" value="PGSC0003DMT400094357"/>
    <property type="gene ID" value="PGSC0003DMG400043928"/>
</dbReference>
<evidence type="ECO:0000256" key="1">
    <source>
        <dbReference type="SAM" id="MobiDB-lite"/>
    </source>
</evidence>
<evidence type="ECO:0000313" key="2">
    <source>
        <dbReference type="EnsemblPlants" id="PGSC0003DMT400094357"/>
    </source>
</evidence>
<proteinExistence type="predicted"/>
<evidence type="ECO:0000313" key="3">
    <source>
        <dbReference type="Proteomes" id="UP000011115"/>
    </source>
</evidence>
<dbReference type="AlphaFoldDB" id="M1DTY9"/>
<feature type="region of interest" description="Disordered" evidence="1">
    <location>
        <begin position="1"/>
        <end position="37"/>
    </location>
</feature>
<evidence type="ECO:0008006" key="4">
    <source>
        <dbReference type="Google" id="ProtNLM"/>
    </source>
</evidence>
<name>M1DTY9_SOLTU</name>
<feature type="compositionally biased region" description="Polar residues" evidence="1">
    <location>
        <begin position="165"/>
        <end position="174"/>
    </location>
</feature>
<protein>
    <recommendedName>
        <fullName evidence="4">Integrase core domain containing protein</fullName>
    </recommendedName>
</protein>
<dbReference type="Proteomes" id="UP000011115">
    <property type="component" value="Unassembled WGS sequence"/>
</dbReference>
<feature type="compositionally biased region" description="Low complexity" evidence="1">
    <location>
        <begin position="17"/>
        <end position="36"/>
    </location>
</feature>
<reference evidence="3" key="1">
    <citation type="journal article" date="2011" name="Nature">
        <title>Genome sequence and analysis of the tuber crop potato.</title>
        <authorList>
            <consortium name="The Potato Genome Sequencing Consortium"/>
        </authorList>
    </citation>
    <scope>NUCLEOTIDE SEQUENCE [LARGE SCALE GENOMIC DNA]</scope>
    <source>
        <strain evidence="3">cv. DM1-3 516 R44</strain>
    </source>
</reference>
<dbReference type="EnsemblPlants" id="PGSC0003DMT400094357">
    <property type="protein sequence ID" value="PGSC0003DMT400094357"/>
    <property type="gene ID" value="PGSC0003DMG400043928"/>
</dbReference>
<organism evidence="2 3">
    <name type="scientific">Solanum tuberosum</name>
    <name type="common">Potato</name>
    <dbReference type="NCBI Taxonomy" id="4113"/>
    <lineage>
        <taxon>Eukaryota</taxon>
        <taxon>Viridiplantae</taxon>
        <taxon>Streptophyta</taxon>
        <taxon>Embryophyta</taxon>
        <taxon>Tracheophyta</taxon>
        <taxon>Spermatophyta</taxon>
        <taxon>Magnoliopsida</taxon>
        <taxon>eudicotyledons</taxon>
        <taxon>Gunneridae</taxon>
        <taxon>Pentapetalae</taxon>
        <taxon>asterids</taxon>
        <taxon>lamiids</taxon>
        <taxon>Solanales</taxon>
        <taxon>Solanaceae</taxon>
        <taxon>Solanoideae</taxon>
        <taxon>Solaneae</taxon>
        <taxon>Solanum</taxon>
    </lineage>
</organism>
<dbReference type="PaxDb" id="4113-PGSC0003DMT400094357"/>
<accession>M1DTY9</accession>
<keyword evidence="3" id="KW-1185">Reference proteome</keyword>
<dbReference type="InParanoid" id="M1DTY9"/>
<reference evidence="2" key="2">
    <citation type="submission" date="2015-06" db="UniProtKB">
        <authorList>
            <consortium name="EnsemblPlants"/>
        </authorList>
    </citation>
    <scope>IDENTIFICATION</scope>
    <source>
        <strain evidence="2">DM1-3 516 R44</strain>
    </source>
</reference>
<feature type="region of interest" description="Disordered" evidence="1">
    <location>
        <begin position="114"/>
        <end position="189"/>
    </location>
</feature>
<dbReference type="HOGENOM" id="CLU_1436761_0_0_1"/>
<sequence>MAPRRKNATKHSSPTTSQSKGGNASESSSSEGPLNSIMVRGKSIDISETTINRMLHGPEYTTPTLVDLFEGKHHAVTSETEMEASKIKDVANHLFGAKSGAVGSLAIVPHVPIDIPHANRGPEKRESSQPSTEAPPPPSSASQAPDAVLVGASGSGAPVPVSGSQPDPEQSSENALVDKGADADLATGA</sequence>
<feature type="compositionally biased region" description="Low complexity" evidence="1">
    <location>
        <begin position="140"/>
        <end position="164"/>
    </location>
</feature>